<evidence type="ECO:0000313" key="1">
    <source>
        <dbReference type="EMBL" id="CAN62885.1"/>
    </source>
</evidence>
<name>A5AVP0_VITVI</name>
<protein>
    <submittedName>
        <fullName evidence="1">Uncharacterized protein</fullName>
    </submittedName>
</protein>
<dbReference type="EMBL" id="AM437301">
    <property type="protein sequence ID" value="CAN62885.1"/>
    <property type="molecule type" value="Genomic_DNA"/>
</dbReference>
<dbReference type="AlphaFoldDB" id="A5AVP0"/>
<organism evidence="1">
    <name type="scientific">Vitis vinifera</name>
    <name type="common">Grape</name>
    <dbReference type="NCBI Taxonomy" id="29760"/>
    <lineage>
        <taxon>Eukaryota</taxon>
        <taxon>Viridiplantae</taxon>
        <taxon>Streptophyta</taxon>
        <taxon>Embryophyta</taxon>
        <taxon>Tracheophyta</taxon>
        <taxon>Spermatophyta</taxon>
        <taxon>Magnoliopsida</taxon>
        <taxon>eudicotyledons</taxon>
        <taxon>Gunneridae</taxon>
        <taxon>Pentapetalae</taxon>
        <taxon>rosids</taxon>
        <taxon>Vitales</taxon>
        <taxon>Vitaceae</taxon>
        <taxon>Viteae</taxon>
        <taxon>Vitis</taxon>
    </lineage>
</organism>
<sequence>MAFPVFVYGGDWAITMMLVVKPAALRWRRKSGCRKWSFQGGQTSEAVERWLYGRRIRHSRAMSSGRPGINCSMISGEWSGFVVCCQNLTSGLEWKLPLTFQKWIKNERFHFK</sequence>
<gene>
    <name evidence="1" type="ORF">VITISV_039745</name>
</gene>
<reference evidence="1" key="1">
    <citation type="journal article" date="2007" name="PLoS ONE">
        <title>The first genome sequence of an elite grapevine cultivar (Pinot noir Vitis vinifera L.): coping with a highly heterozygous genome.</title>
        <authorList>
            <person name="Velasco R."/>
            <person name="Zharkikh A."/>
            <person name="Troggio M."/>
            <person name="Cartwright D.A."/>
            <person name="Cestaro A."/>
            <person name="Pruss D."/>
            <person name="Pindo M."/>
            <person name="FitzGerald L.M."/>
            <person name="Vezzulli S."/>
            <person name="Reid J."/>
            <person name="Malacarne G."/>
            <person name="Iliev D."/>
            <person name="Coppola G."/>
            <person name="Wardell B."/>
            <person name="Micheletti D."/>
            <person name="Macalma T."/>
            <person name="Facci M."/>
            <person name="Mitchell J.T."/>
            <person name="Perazzolli M."/>
            <person name="Eldredge G."/>
            <person name="Gatto P."/>
            <person name="Oyzerski R."/>
            <person name="Moretto M."/>
            <person name="Gutin N."/>
            <person name="Stefanini M."/>
            <person name="Chen Y."/>
            <person name="Segala C."/>
            <person name="Davenport C."/>
            <person name="Dematte L."/>
            <person name="Mraz A."/>
            <person name="Battilana J."/>
            <person name="Stormo K."/>
            <person name="Costa F."/>
            <person name="Tao Q."/>
            <person name="Si-Ammour A."/>
            <person name="Harkins T."/>
            <person name="Lackey A."/>
            <person name="Perbost C."/>
            <person name="Taillon B."/>
            <person name="Stella A."/>
            <person name="Solovyev V."/>
            <person name="Fawcett J.A."/>
            <person name="Sterck L."/>
            <person name="Vandepoele K."/>
            <person name="Grando S.M."/>
            <person name="Toppo S."/>
            <person name="Moser C."/>
            <person name="Lanchbury J."/>
            <person name="Bogden R."/>
            <person name="Skolnick M."/>
            <person name="Sgaramella V."/>
            <person name="Bhatnagar S.K."/>
            <person name="Fontana P."/>
            <person name="Gutin A."/>
            <person name="Van de Peer Y."/>
            <person name="Salamini F."/>
            <person name="Viola R."/>
        </authorList>
    </citation>
    <scope>NUCLEOTIDE SEQUENCE</scope>
</reference>
<proteinExistence type="predicted"/>
<accession>A5AVP0</accession>